<evidence type="ECO:0000256" key="2">
    <source>
        <dbReference type="ARBA" id="ARBA00022490"/>
    </source>
</evidence>
<dbReference type="InterPro" id="IPR047241">
    <property type="entry name" value="KIF11-like_kin_motor_dom"/>
</dbReference>
<dbReference type="GO" id="GO:0008574">
    <property type="term" value="F:plus-end-directed microtubule motor activity"/>
    <property type="evidence" value="ECO:0007669"/>
    <property type="project" value="TreeGrafter"/>
</dbReference>
<dbReference type="InterPro" id="IPR036961">
    <property type="entry name" value="Kinesin_motor_dom_sf"/>
</dbReference>
<evidence type="ECO:0000256" key="4">
    <source>
        <dbReference type="ARBA" id="ARBA00022741"/>
    </source>
</evidence>
<accession>W4FKW4</accession>
<comment type="similarity">
    <text evidence="8">Belongs to the TRAFAC class myosin-kinesin ATPase superfamily. Kinesin family. KIN-5/BimC subfamily.</text>
</comment>
<dbReference type="EMBL" id="KI913197">
    <property type="protein sequence ID" value="ETV67521.1"/>
    <property type="molecule type" value="Genomic_DNA"/>
</dbReference>
<evidence type="ECO:0000256" key="10">
    <source>
        <dbReference type="RuleBase" id="RU000394"/>
    </source>
</evidence>
<dbReference type="GO" id="GO:0005524">
    <property type="term" value="F:ATP binding"/>
    <property type="evidence" value="ECO:0007669"/>
    <property type="project" value="UniProtKB-UniRule"/>
</dbReference>
<dbReference type="SMART" id="SM00129">
    <property type="entry name" value="KISc"/>
    <property type="match status" value="1"/>
</dbReference>
<evidence type="ECO:0000256" key="8">
    <source>
        <dbReference type="ARBA" id="ARBA00034704"/>
    </source>
</evidence>
<dbReference type="InterPro" id="IPR047149">
    <property type="entry name" value="KIF11-like"/>
</dbReference>
<name>W4FKW4_APHAT</name>
<dbReference type="SUPFAM" id="SSF52540">
    <property type="entry name" value="P-loop containing nucleoside triphosphate hydrolases"/>
    <property type="match status" value="1"/>
</dbReference>
<sequence>MEKNVQVAVRVRPMNEREKAHQRPSVVTAQPKAHQITVRKKTYTFDRVFGQYATQKDVFKGAVQNAADEALSGFNCTVFAYGQTGTGKTHTIQGTLSPNHENAGIIPRSVNYIFEKLQATKREYSVRVSFLQLYNEECKDLLSENRKDKPLRLMEDIKRGGVYCQNLEEVTTLTASHVYELLETGAKNRMTAETLLNDQSSRSHCIFTIRIHSKEANVAGEDILRSGTLNLVDLAGSECIGRSGARNARAREAGNINQSLLTLGRVITALVDKHPHVPYRDSKLTRLLQESLGGKAMTTIIATVGPGCDCVDETLSTLDYAHRAKSIKNKPEANQRMTKHVLIKEYSQEIDALRSQLIAARNKDGIYLPTSQFAEMQERITGLGTQLGELEDELERKSQQILELEDALDTVKTEHADVAGKLQQSETRLILIADELEAKEGALAAAQDDLRESRDLLRQARDNETQLVHQAQVASAMYHSRVNDIQVLQAKLDRKHGILTHNAAATTGFADGAAAHCAAFEAALHTYREQHRMHVVDIQTTLGVATSQFATDLARVQSEVQGIHTTMQHALQVVGAAMDSHETTLGEQTDSMSTAMRAQSVEWMAQIHRLEPLVATQTKHIQHVLQGLEEATQQLTADLSTQLCHTSKHMETASQAQVERLDAIKESVARALADHAAAAGADKDRVVAALTSTQVDLQSQVQIIQQLVQVQLDACVSTVSQALANQRTAVQSQHDDAVSRLQSITTSVESAVTALSKGTISQGTALQCHVDATSALVDGFARSAEKHGQQIATSLADQTDTVDEWHATMDGSMAAGVAALELAARQHLQDNVRAVQSSSERVRGEVRALATRQEDMGSVLQSAAQAMETSVAVSIPQLEMVAAAADGHVVSCVNEVQRQLHEVAELNQTLQSDAASTPLLLPQDSFPTFQVQAMASTGVKRKSDDKDTTGGVASRLQPPKKYAKSNCDTVVSA</sequence>
<keyword evidence="6 9" id="KW-0505">Motor protein</keyword>
<reference evidence="14" key="1">
    <citation type="submission" date="2013-12" db="EMBL/GenBank/DDBJ databases">
        <title>The Genome Sequence of Aphanomyces astaci APO3.</title>
        <authorList>
            <consortium name="The Broad Institute Genomics Platform"/>
            <person name="Russ C."/>
            <person name="Tyler B."/>
            <person name="van West P."/>
            <person name="Dieguez-Uribeondo J."/>
            <person name="Young S.K."/>
            <person name="Zeng Q."/>
            <person name="Gargeya S."/>
            <person name="Fitzgerald M."/>
            <person name="Abouelleil A."/>
            <person name="Alvarado L."/>
            <person name="Chapman S.B."/>
            <person name="Gainer-Dewar J."/>
            <person name="Goldberg J."/>
            <person name="Griggs A."/>
            <person name="Gujja S."/>
            <person name="Hansen M."/>
            <person name="Howarth C."/>
            <person name="Imamovic A."/>
            <person name="Ireland A."/>
            <person name="Larimer J."/>
            <person name="McCowan C."/>
            <person name="Murphy C."/>
            <person name="Pearson M."/>
            <person name="Poon T.W."/>
            <person name="Priest M."/>
            <person name="Roberts A."/>
            <person name="Saif S."/>
            <person name="Shea T."/>
            <person name="Sykes S."/>
            <person name="Wortman J."/>
            <person name="Nusbaum C."/>
            <person name="Birren B."/>
        </authorList>
    </citation>
    <scope>NUCLEOTIDE SEQUENCE [LARGE SCALE GENOMIC DNA]</scope>
    <source>
        <strain evidence="14">APO3</strain>
    </source>
</reference>
<gene>
    <name evidence="14" type="ORF">H257_16367</name>
</gene>
<dbReference type="GO" id="GO:0072686">
    <property type="term" value="C:mitotic spindle"/>
    <property type="evidence" value="ECO:0007669"/>
    <property type="project" value="TreeGrafter"/>
</dbReference>
<feature type="region of interest" description="Disordered" evidence="12">
    <location>
        <begin position="936"/>
        <end position="968"/>
    </location>
</feature>
<keyword evidence="7" id="KW-0206">Cytoskeleton</keyword>
<comment type="subcellular location">
    <subcellularLocation>
        <location evidence="1">Cytoplasm</location>
        <location evidence="1">Cytoskeleton</location>
    </subcellularLocation>
</comment>
<keyword evidence="4 9" id="KW-0547">Nucleotide-binding</keyword>
<dbReference type="GO" id="GO:0005876">
    <property type="term" value="C:spindle microtubule"/>
    <property type="evidence" value="ECO:0007669"/>
    <property type="project" value="TreeGrafter"/>
</dbReference>
<evidence type="ECO:0000256" key="1">
    <source>
        <dbReference type="ARBA" id="ARBA00004245"/>
    </source>
</evidence>
<proteinExistence type="inferred from homology"/>
<evidence type="ECO:0000259" key="13">
    <source>
        <dbReference type="PROSITE" id="PS50067"/>
    </source>
</evidence>
<dbReference type="GeneID" id="20818363"/>
<evidence type="ECO:0000256" key="12">
    <source>
        <dbReference type="SAM" id="MobiDB-lite"/>
    </source>
</evidence>
<evidence type="ECO:0000313" key="14">
    <source>
        <dbReference type="EMBL" id="ETV67521.1"/>
    </source>
</evidence>
<evidence type="ECO:0000256" key="7">
    <source>
        <dbReference type="ARBA" id="ARBA00023212"/>
    </source>
</evidence>
<keyword evidence="2" id="KW-0963">Cytoplasm</keyword>
<evidence type="ECO:0000256" key="3">
    <source>
        <dbReference type="ARBA" id="ARBA00022701"/>
    </source>
</evidence>
<dbReference type="GO" id="GO:0008017">
    <property type="term" value="F:microtubule binding"/>
    <property type="evidence" value="ECO:0007669"/>
    <property type="project" value="InterPro"/>
</dbReference>
<feature type="binding site" evidence="9">
    <location>
        <begin position="82"/>
        <end position="89"/>
    </location>
    <ligand>
        <name>ATP</name>
        <dbReference type="ChEBI" id="CHEBI:30616"/>
    </ligand>
</feature>
<evidence type="ECO:0000256" key="6">
    <source>
        <dbReference type="ARBA" id="ARBA00023175"/>
    </source>
</evidence>
<dbReference type="VEuPathDB" id="FungiDB:H257_16367"/>
<evidence type="ECO:0000256" key="9">
    <source>
        <dbReference type="PROSITE-ProRule" id="PRU00283"/>
    </source>
</evidence>
<dbReference type="Gene3D" id="3.40.850.10">
    <property type="entry name" value="Kinesin motor domain"/>
    <property type="match status" value="1"/>
</dbReference>
<dbReference type="CDD" id="cd01364">
    <property type="entry name" value="KISc_BimC_Eg5"/>
    <property type="match status" value="1"/>
</dbReference>
<dbReference type="GO" id="GO:0007018">
    <property type="term" value="P:microtubule-based movement"/>
    <property type="evidence" value="ECO:0007669"/>
    <property type="project" value="InterPro"/>
</dbReference>
<keyword evidence="11" id="KW-0175">Coiled coil</keyword>
<dbReference type="RefSeq" id="XP_009843080.1">
    <property type="nucleotide sequence ID" value="XM_009844778.1"/>
</dbReference>
<dbReference type="PRINTS" id="PR00380">
    <property type="entry name" value="KINESINHEAVY"/>
</dbReference>
<dbReference type="GO" id="GO:0090307">
    <property type="term" value="P:mitotic spindle assembly"/>
    <property type="evidence" value="ECO:0007669"/>
    <property type="project" value="TreeGrafter"/>
</dbReference>
<dbReference type="InterPro" id="IPR027417">
    <property type="entry name" value="P-loop_NTPase"/>
</dbReference>
<feature type="coiled-coil region" evidence="11">
    <location>
        <begin position="343"/>
        <end position="463"/>
    </location>
</feature>
<evidence type="ECO:0000256" key="5">
    <source>
        <dbReference type="ARBA" id="ARBA00022840"/>
    </source>
</evidence>
<dbReference type="STRING" id="112090.W4FKW4"/>
<keyword evidence="5 9" id="KW-0067">ATP-binding</keyword>
<dbReference type="OrthoDB" id="3176171at2759"/>
<dbReference type="PANTHER" id="PTHR47970">
    <property type="entry name" value="KINESIN-LIKE PROTEIN KIF11"/>
    <property type="match status" value="1"/>
</dbReference>
<dbReference type="InterPro" id="IPR019821">
    <property type="entry name" value="Kinesin_motor_CS"/>
</dbReference>
<dbReference type="PROSITE" id="PS00411">
    <property type="entry name" value="KINESIN_MOTOR_1"/>
    <property type="match status" value="1"/>
</dbReference>
<dbReference type="InterPro" id="IPR001752">
    <property type="entry name" value="Kinesin_motor_dom"/>
</dbReference>
<keyword evidence="3 10" id="KW-0493">Microtubule</keyword>
<protein>
    <recommendedName>
        <fullName evidence="10">Kinesin-like protein</fullName>
    </recommendedName>
</protein>
<dbReference type="PROSITE" id="PS50067">
    <property type="entry name" value="KINESIN_MOTOR_2"/>
    <property type="match status" value="1"/>
</dbReference>
<organism evidence="14">
    <name type="scientific">Aphanomyces astaci</name>
    <name type="common">Crayfish plague agent</name>
    <dbReference type="NCBI Taxonomy" id="112090"/>
    <lineage>
        <taxon>Eukaryota</taxon>
        <taxon>Sar</taxon>
        <taxon>Stramenopiles</taxon>
        <taxon>Oomycota</taxon>
        <taxon>Saprolegniomycetes</taxon>
        <taxon>Saprolegniales</taxon>
        <taxon>Verrucalvaceae</taxon>
        <taxon>Aphanomyces</taxon>
    </lineage>
</organism>
<dbReference type="SUPFAM" id="SSF57997">
    <property type="entry name" value="Tropomyosin"/>
    <property type="match status" value="1"/>
</dbReference>
<dbReference type="AlphaFoldDB" id="W4FKW4"/>
<feature type="domain" description="Kinesin motor" evidence="13">
    <location>
        <begin position="4"/>
        <end position="327"/>
    </location>
</feature>
<evidence type="ECO:0000256" key="11">
    <source>
        <dbReference type="SAM" id="Coils"/>
    </source>
</evidence>
<dbReference type="Pfam" id="PF00225">
    <property type="entry name" value="Kinesin"/>
    <property type="match status" value="1"/>
</dbReference>
<dbReference type="FunFam" id="3.40.850.10:FF:000019">
    <property type="entry name" value="Kinesin-like protein KIN-5D"/>
    <property type="match status" value="1"/>
</dbReference>
<dbReference type="PANTHER" id="PTHR47970:SF12">
    <property type="entry name" value="KINESIN FAMILY MEMBER 11"/>
    <property type="match status" value="1"/>
</dbReference>
<dbReference type="GO" id="GO:0051231">
    <property type="term" value="P:spindle elongation"/>
    <property type="evidence" value="ECO:0007669"/>
    <property type="project" value="TreeGrafter"/>
</dbReference>